<dbReference type="OrthoDB" id="10264585at2759"/>
<dbReference type="GO" id="GO:0004828">
    <property type="term" value="F:serine-tRNA ligase activity"/>
    <property type="evidence" value="ECO:0007669"/>
    <property type="project" value="UniProtKB-EC"/>
</dbReference>
<evidence type="ECO:0000256" key="12">
    <source>
        <dbReference type="PIRSR" id="PIRSR001529-1"/>
    </source>
</evidence>
<dbReference type="SUPFAM" id="SSF55681">
    <property type="entry name" value="Class II aaRS and biotin synthetases"/>
    <property type="match status" value="1"/>
</dbReference>
<feature type="binding site" evidence="13">
    <location>
        <begin position="287"/>
        <end position="290"/>
    </location>
    <ligand>
        <name>ATP</name>
        <dbReference type="ChEBI" id="CHEBI:30616"/>
    </ligand>
</feature>
<dbReference type="Pfam" id="PF02403">
    <property type="entry name" value="Seryl_tRNA_N"/>
    <property type="match status" value="1"/>
</dbReference>
<dbReference type="GO" id="GO:0006434">
    <property type="term" value="P:seryl-tRNA aminoacylation"/>
    <property type="evidence" value="ECO:0007669"/>
    <property type="project" value="EnsemblFungi"/>
</dbReference>
<name>A0A084FYT7_PSEDA</name>
<proteinExistence type="inferred from homology"/>
<dbReference type="VEuPathDB" id="FungiDB:SAPIO_CDS8743"/>
<dbReference type="InterPro" id="IPR002314">
    <property type="entry name" value="aa-tRNA-synt_IIb"/>
</dbReference>
<evidence type="ECO:0000313" key="17">
    <source>
        <dbReference type="Proteomes" id="UP000028545"/>
    </source>
</evidence>
<dbReference type="Gene3D" id="1.10.287.40">
    <property type="entry name" value="Serine-tRNA synthetase, tRNA binding domain"/>
    <property type="match status" value="1"/>
</dbReference>
<feature type="binding site" evidence="13">
    <location>
        <begin position="358"/>
        <end position="361"/>
    </location>
    <ligand>
        <name>ATP</name>
        <dbReference type="ChEBI" id="CHEBI:30616"/>
    </ligand>
</feature>
<feature type="binding site" evidence="12">
    <location>
        <position position="271"/>
    </location>
    <ligand>
        <name>L-serine</name>
        <dbReference type="ChEBI" id="CHEBI:33384"/>
    </ligand>
</feature>
<feature type="binding site" evidence="13">
    <location>
        <begin position="271"/>
        <end position="273"/>
    </location>
    <ligand>
        <name>ATP</name>
        <dbReference type="ChEBI" id="CHEBI:30616"/>
    </ligand>
</feature>
<comment type="function">
    <text evidence="10">Catalyzes the attachment of serine to tRNA(Ser) in a two-step reaction: serine is first activated by ATP to form Ser-AMP and then transferred to the acceptor end of tRNA(Ser).</text>
</comment>
<evidence type="ECO:0000313" key="16">
    <source>
        <dbReference type="EMBL" id="KEZ40249.1"/>
    </source>
</evidence>
<dbReference type="NCBIfam" id="TIGR00414">
    <property type="entry name" value="serS"/>
    <property type="match status" value="1"/>
</dbReference>
<comment type="similarity">
    <text evidence="1">Belongs to the class-II aminoacyl-tRNA synthetase family. Type-1 seryl-tRNA synthetase subfamily.</text>
</comment>
<dbReference type="InterPro" id="IPR006195">
    <property type="entry name" value="aa-tRNA-synth_II"/>
</dbReference>
<accession>A0A084FYT7</accession>
<evidence type="ECO:0000256" key="10">
    <source>
        <dbReference type="ARBA" id="ARBA00058708"/>
    </source>
</evidence>
<dbReference type="KEGG" id="sapo:SAPIO_CDS8743"/>
<keyword evidence="3" id="KW-0436">Ligase</keyword>
<evidence type="ECO:0000256" key="4">
    <source>
        <dbReference type="ARBA" id="ARBA00022741"/>
    </source>
</evidence>
<dbReference type="FunFam" id="1.10.287.40:FF:000003">
    <property type="entry name" value="Serine--tRNA ligase cytoplasmic"/>
    <property type="match status" value="1"/>
</dbReference>
<dbReference type="Proteomes" id="UP000028545">
    <property type="component" value="Unassembled WGS sequence"/>
</dbReference>
<sequence length="454" mass="51764">MLDVVDFISERGGNPETIRESQRRRFTNVEIVDEVIALWEDHRQTLYNATQVGSRINEVQRQIGARKKAKEDATELIEQKLALDKEKKALLDSANEKEASLKAKVSSIGNIVHESVPVSNNEDDNEVQKTWAPEGVAVEKRACLSHHEVLLRLDGYDQDRGVKVAGHRGYFLRQWGVFLNQALINYGLEFLAQHAYIPLQTPQMMLKKYMSKTAQLSQFDEELYKVLDGEPQNDKYLIATSEQPISAFHADEWLVNNDVPIKYAGYSTCYRREAGSHGRDAWGIYRVHEFTKVEQFQLTDPEKSWEAFEEMMSISEQFYQSLGLPYRVVSIVSGALNNAAAKKLDLEAWFPFQGEYKELVSCSNCTDYQSRALEIRFGAKTQTDAKKKYVHCLNATLCATTRTLCCLLENFQTEDGFKVPEPLRKYLPGSPDFIPFSKELPKESTSQKTTKGSK</sequence>
<feature type="region of interest" description="Disordered" evidence="14">
    <location>
        <begin position="430"/>
        <end position="454"/>
    </location>
</feature>
<organism evidence="16 17">
    <name type="scientific">Pseudallescheria apiosperma</name>
    <name type="common">Scedosporium apiospermum</name>
    <dbReference type="NCBI Taxonomy" id="563466"/>
    <lineage>
        <taxon>Eukaryota</taxon>
        <taxon>Fungi</taxon>
        <taxon>Dikarya</taxon>
        <taxon>Ascomycota</taxon>
        <taxon>Pezizomycotina</taxon>
        <taxon>Sordariomycetes</taxon>
        <taxon>Hypocreomycetidae</taxon>
        <taxon>Microascales</taxon>
        <taxon>Microascaceae</taxon>
        <taxon>Scedosporium</taxon>
    </lineage>
</organism>
<dbReference type="InterPro" id="IPR015866">
    <property type="entry name" value="Ser-tRNA-synth_1_N"/>
</dbReference>
<dbReference type="CDD" id="cd00770">
    <property type="entry name" value="SerRS_core"/>
    <property type="match status" value="1"/>
</dbReference>
<feature type="binding site" evidence="12">
    <location>
        <position position="240"/>
    </location>
    <ligand>
        <name>L-serine</name>
        <dbReference type="ChEBI" id="CHEBI:33384"/>
    </ligand>
</feature>
<feature type="binding site" evidence="12">
    <location>
        <position position="394"/>
    </location>
    <ligand>
        <name>L-serine</name>
        <dbReference type="ChEBI" id="CHEBI:33384"/>
    </ligand>
</feature>
<dbReference type="GO" id="GO:0005524">
    <property type="term" value="F:ATP binding"/>
    <property type="evidence" value="ECO:0007669"/>
    <property type="project" value="UniProtKB-KW"/>
</dbReference>
<keyword evidence="7" id="KW-0030">Aminoacyl-tRNA synthetase</keyword>
<gene>
    <name evidence="16" type="ORF">SAPIO_CDS8743</name>
</gene>
<feature type="binding site" evidence="12">
    <location>
        <position position="294"/>
    </location>
    <ligand>
        <name>L-serine</name>
        <dbReference type="ChEBI" id="CHEBI:33384"/>
    </ligand>
</feature>
<evidence type="ECO:0000259" key="15">
    <source>
        <dbReference type="PROSITE" id="PS50862"/>
    </source>
</evidence>
<feature type="compositionally biased region" description="Polar residues" evidence="14">
    <location>
        <begin position="443"/>
        <end position="454"/>
    </location>
</feature>
<dbReference type="EC" id="6.1.1.11" evidence="2"/>
<evidence type="ECO:0000256" key="5">
    <source>
        <dbReference type="ARBA" id="ARBA00022840"/>
    </source>
</evidence>
<dbReference type="GeneID" id="27727815"/>
<dbReference type="GO" id="GO:1990825">
    <property type="term" value="F:sequence-specific mRNA binding"/>
    <property type="evidence" value="ECO:0007669"/>
    <property type="project" value="EnsemblFungi"/>
</dbReference>
<dbReference type="OMA" id="GYTPCFR"/>
<evidence type="ECO:0000256" key="6">
    <source>
        <dbReference type="ARBA" id="ARBA00022917"/>
    </source>
</evidence>
<dbReference type="AlphaFoldDB" id="A0A084FYT7"/>
<dbReference type="UniPathway" id="UPA00906">
    <property type="reaction ID" value="UER00895"/>
</dbReference>
<reference evidence="16 17" key="1">
    <citation type="journal article" date="2014" name="Genome Announc.">
        <title>Draft genome sequence of the pathogenic fungus Scedosporium apiospermum.</title>
        <authorList>
            <person name="Vandeputte P."/>
            <person name="Ghamrawi S."/>
            <person name="Rechenmann M."/>
            <person name="Iltis A."/>
            <person name="Giraud S."/>
            <person name="Fleury M."/>
            <person name="Thornton C."/>
            <person name="Delhaes L."/>
            <person name="Meyer W."/>
            <person name="Papon N."/>
            <person name="Bouchara J.P."/>
        </authorList>
    </citation>
    <scope>NUCLEOTIDE SEQUENCE [LARGE SCALE GENOMIC DNA]</scope>
    <source>
        <strain evidence="16 17">IHEM 14462</strain>
    </source>
</reference>
<evidence type="ECO:0000256" key="1">
    <source>
        <dbReference type="ARBA" id="ARBA00010728"/>
    </source>
</evidence>
<evidence type="ECO:0000256" key="14">
    <source>
        <dbReference type="SAM" id="MobiDB-lite"/>
    </source>
</evidence>
<keyword evidence="4" id="KW-0547">Nucleotide-binding</keyword>
<dbReference type="InterPro" id="IPR045864">
    <property type="entry name" value="aa-tRNA-synth_II/BPL/LPL"/>
</dbReference>
<dbReference type="GO" id="GO:0110004">
    <property type="term" value="P:positive regulation of tRNA methylation"/>
    <property type="evidence" value="ECO:0007669"/>
    <property type="project" value="EnsemblFungi"/>
</dbReference>
<dbReference type="InterPro" id="IPR002317">
    <property type="entry name" value="Ser-tRNA-ligase_type_1"/>
</dbReference>
<dbReference type="InterPro" id="IPR010978">
    <property type="entry name" value="tRNA-bd_arm"/>
</dbReference>
<dbReference type="Gene3D" id="3.30.930.10">
    <property type="entry name" value="Bira Bifunctional Protein, Domain 2"/>
    <property type="match status" value="1"/>
</dbReference>
<protein>
    <recommendedName>
        <fullName evidence="11">Serine--tRNA ligase, cytoplasmic</fullName>
        <ecNumber evidence="2">6.1.1.11</ecNumber>
    </recommendedName>
    <alternativeName>
        <fullName evidence="8">Seryl-tRNA synthetase</fullName>
    </alternativeName>
    <alternativeName>
        <fullName evidence="9">Seryl-tRNA(Ser) synthetase</fullName>
    </alternativeName>
</protein>
<evidence type="ECO:0000256" key="9">
    <source>
        <dbReference type="ARBA" id="ARBA00034892"/>
    </source>
</evidence>
<dbReference type="PRINTS" id="PR00981">
    <property type="entry name" value="TRNASYNTHSER"/>
</dbReference>
<keyword evidence="5 13" id="KW-0067">ATP-binding</keyword>
<dbReference type="PANTHER" id="PTHR11778">
    <property type="entry name" value="SERYL-TRNA SYNTHETASE"/>
    <property type="match status" value="1"/>
</dbReference>
<evidence type="ECO:0000256" key="8">
    <source>
        <dbReference type="ARBA" id="ARBA00031113"/>
    </source>
</evidence>
<dbReference type="SUPFAM" id="SSF46589">
    <property type="entry name" value="tRNA-binding arm"/>
    <property type="match status" value="1"/>
</dbReference>
<evidence type="ECO:0000256" key="3">
    <source>
        <dbReference type="ARBA" id="ARBA00022598"/>
    </source>
</evidence>
<comment type="caution">
    <text evidence="16">The sequence shown here is derived from an EMBL/GenBank/DDBJ whole genome shotgun (WGS) entry which is preliminary data.</text>
</comment>
<dbReference type="Pfam" id="PF00587">
    <property type="entry name" value="tRNA-synt_2b"/>
    <property type="match status" value="1"/>
</dbReference>
<dbReference type="RefSeq" id="XP_016640048.1">
    <property type="nucleotide sequence ID" value="XM_016790317.1"/>
</dbReference>
<dbReference type="PIRSF" id="PIRSF001529">
    <property type="entry name" value="Ser-tRNA-synth_IIa"/>
    <property type="match status" value="1"/>
</dbReference>
<dbReference type="EMBL" id="JOWA01000125">
    <property type="protein sequence ID" value="KEZ40249.1"/>
    <property type="molecule type" value="Genomic_DNA"/>
</dbReference>
<keyword evidence="6" id="KW-0648">Protein biosynthesis</keyword>
<feature type="site" description="Important for serine binding" evidence="12">
    <location>
        <position position="396"/>
    </location>
</feature>
<dbReference type="FunFam" id="3.30.930.10:FF:000026">
    <property type="entry name" value="Seryl-tRNA synthetase, cytoplasmic"/>
    <property type="match status" value="1"/>
</dbReference>
<evidence type="ECO:0000256" key="11">
    <source>
        <dbReference type="ARBA" id="ARBA00074532"/>
    </source>
</evidence>
<dbReference type="HOGENOM" id="CLU_023797_0_1_1"/>
<keyword evidence="17" id="KW-1185">Reference proteome</keyword>
<evidence type="ECO:0000256" key="7">
    <source>
        <dbReference type="ARBA" id="ARBA00023146"/>
    </source>
</evidence>
<dbReference type="InterPro" id="IPR033729">
    <property type="entry name" value="SerRS_core"/>
</dbReference>
<evidence type="ECO:0000256" key="13">
    <source>
        <dbReference type="PIRSR" id="PIRSR001529-2"/>
    </source>
</evidence>
<evidence type="ECO:0000256" key="2">
    <source>
        <dbReference type="ARBA" id="ARBA00012840"/>
    </source>
</evidence>
<feature type="domain" description="Aminoacyl-transfer RNA synthetases class-II family profile" evidence="15">
    <location>
        <begin position="145"/>
        <end position="428"/>
    </location>
</feature>
<dbReference type="InterPro" id="IPR042103">
    <property type="entry name" value="SerRS_1_N_sf"/>
</dbReference>
<dbReference type="PROSITE" id="PS50862">
    <property type="entry name" value="AA_TRNA_LIGASE_II"/>
    <property type="match status" value="1"/>
</dbReference>